<feature type="domain" description="HTH tetR-type" evidence="6">
    <location>
        <begin position="23"/>
        <end position="83"/>
    </location>
</feature>
<dbReference type="Gene3D" id="1.10.357.10">
    <property type="entry name" value="Tetracycline Repressor, domain 2"/>
    <property type="match status" value="1"/>
</dbReference>
<evidence type="ECO:0000256" key="1">
    <source>
        <dbReference type="ARBA" id="ARBA00023015"/>
    </source>
</evidence>
<gene>
    <name evidence="7" type="ORF">HAQ05_16025</name>
</gene>
<evidence type="ECO:0000256" key="4">
    <source>
        <dbReference type="PROSITE-ProRule" id="PRU00335"/>
    </source>
</evidence>
<keyword evidence="8" id="KW-1185">Reference proteome</keyword>
<dbReference type="SUPFAM" id="SSF46689">
    <property type="entry name" value="Homeodomain-like"/>
    <property type="match status" value="1"/>
</dbReference>
<dbReference type="Pfam" id="PF00440">
    <property type="entry name" value="TetR_N"/>
    <property type="match status" value="1"/>
</dbReference>
<organism evidence="7 8">
    <name type="scientific">Pseudomonas typographi</name>
    <dbReference type="NCBI Taxonomy" id="2715964"/>
    <lineage>
        <taxon>Bacteria</taxon>
        <taxon>Pseudomonadati</taxon>
        <taxon>Pseudomonadota</taxon>
        <taxon>Gammaproteobacteria</taxon>
        <taxon>Pseudomonadales</taxon>
        <taxon>Pseudomonadaceae</taxon>
        <taxon>Pseudomonas</taxon>
    </lineage>
</organism>
<dbReference type="InterPro" id="IPR050109">
    <property type="entry name" value="HTH-type_TetR-like_transc_reg"/>
</dbReference>
<sequence length="212" mass="23860">MKQPSAQESIELPSSGQRGPAEHDRRLQILRVANEHFRLYGYRKATVADLSKAIGITTAYIYRFFESKQAIGEAICALVLGELDNELRRLADQEATATRKFRAFTRHALMLSHALFMNQSKLFDLVRVAEEESWCTAAGHQAALSEIIRSILEQGRRAGEFERKTPLDEVVLAIEEALIPYTRPSAMERRLLPDLEAGMMATTSMILRSLAP</sequence>
<dbReference type="PROSITE" id="PS01081">
    <property type="entry name" value="HTH_TETR_1"/>
    <property type="match status" value="1"/>
</dbReference>
<keyword evidence="3" id="KW-0804">Transcription</keyword>
<feature type="DNA-binding region" description="H-T-H motif" evidence="4">
    <location>
        <begin position="46"/>
        <end position="65"/>
    </location>
</feature>
<evidence type="ECO:0000313" key="8">
    <source>
        <dbReference type="Proteomes" id="UP000805841"/>
    </source>
</evidence>
<dbReference type="InterPro" id="IPR001647">
    <property type="entry name" value="HTH_TetR"/>
</dbReference>
<dbReference type="Pfam" id="PF17935">
    <property type="entry name" value="TetR_C_27"/>
    <property type="match status" value="1"/>
</dbReference>
<feature type="compositionally biased region" description="Polar residues" evidence="5">
    <location>
        <begin position="1"/>
        <end position="17"/>
    </location>
</feature>
<dbReference type="InterPro" id="IPR009057">
    <property type="entry name" value="Homeodomain-like_sf"/>
</dbReference>
<dbReference type="RefSeq" id="WP_190422336.1">
    <property type="nucleotide sequence ID" value="NZ_JAAOCA010000019.1"/>
</dbReference>
<dbReference type="InterPro" id="IPR041478">
    <property type="entry name" value="TetR_C_27"/>
</dbReference>
<evidence type="ECO:0000259" key="6">
    <source>
        <dbReference type="PROSITE" id="PS50977"/>
    </source>
</evidence>
<dbReference type="EMBL" id="JAAOCA010000019">
    <property type="protein sequence ID" value="MBD1600204.1"/>
    <property type="molecule type" value="Genomic_DNA"/>
</dbReference>
<dbReference type="PANTHER" id="PTHR30055">
    <property type="entry name" value="HTH-TYPE TRANSCRIPTIONAL REGULATOR RUTR"/>
    <property type="match status" value="1"/>
</dbReference>
<evidence type="ECO:0000313" key="7">
    <source>
        <dbReference type="EMBL" id="MBD1600204.1"/>
    </source>
</evidence>
<dbReference type="PROSITE" id="PS50977">
    <property type="entry name" value="HTH_TETR_2"/>
    <property type="match status" value="1"/>
</dbReference>
<evidence type="ECO:0000256" key="2">
    <source>
        <dbReference type="ARBA" id="ARBA00023125"/>
    </source>
</evidence>
<proteinExistence type="predicted"/>
<evidence type="ECO:0000256" key="3">
    <source>
        <dbReference type="ARBA" id="ARBA00023163"/>
    </source>
</evidence>
<protein>
    <submittedName>
        <fullName evidence="7">TetR/AcrR family transcriptional regulator</fullName>
    </submittedName>
</protein>
<dbReference type="PANTHER" id="PTHR30055:SF234">
    <property type="entry name" value="HTH-TYPE TRANSCRIPTIONAL REGULATOR BETI"/>
    <property type="match status" value="1"/>
</dbReference>
<name>A0ABR7Z4E7_9PSED</name>
<accession>A0ABR7Z4E7</accession>
<reference evidence="7 8" key="1">
    <citation type="journal article" date="2020" name="Insects">
        <title>Bacteria Belonging to Pseudomonas typographi sp. nov. from the Bark Beetle Ips typographus Have Genomic Potential to Aid in the Host Ecology.</title>
        <authorList>
            <person name="Peral-Aranega E."/>
            <person name="Saati-Santamaria Z."/>
            <person name="Kolarik M."/>
            <person name="Rivas R."/>
            <person name="Garcia-Fraile P."/>
        </authorList>
    </citation>
    <scope>NUCLEOTIDE SEQUENCE [LARGE SCALE GENOMIC DNA]</scope>
    <source>
        <strain evidence="7 8">CA3A</strain>
    </source>
</reference>
<keyword evidence="1" id="KW-0805">Transcription regulation</keyword>
<dbReference type="InterPro" id="IPR023772">
    <property type="entry name" value="DNA-bd_HTH_TetR-type_CS"/>
</dbReference>
<feature type="region of interest" description="Disordered" evidence="5">
    <location>
        <begin position="1"/>
        <end position="23"/>
    </location>
</feature>
<dbReference type="Proteomes" id="UP000805841">
    <property type="component" value="Unassembled WGS sequence"/>
</dbReference>
<keyword evidence="2 4" id="KW-0238">DNA-binding</keyword>
<comment type="caution">
    <text evidence="7">The sequence shown here is derived from an EMBL/GenBank/DDBJ whole genome shotgun (WGS) entry which is preliminary data.</text>
</comment>
<evidence type="ECO:0000256" key="5">
    <source>
        <dbReference type="SAM" id="MobiDB-lite"/>
    </source>
</evidence>